<dbReference type="Proteomes" id="UP000199032">
    <property type="component" value="Unassembled WGS sequence"/>
</dbReference>
<evidence type="ECO:0000313" key="1">
    <source>
        <dbReference type="EMBL" id="CUS32487.1"/>
    </source>
</evidence>
<keyword evidence="2" id="KW-1185">Reference proteome</keyword>
<protein>
    <submittedName>
        <fullName evidence="1">Uncharacterized protein</fullName>
    </submittedName>
</protein>
<evidence type="ECO:0000313" key="2">
    <source>
        <dbReference type="Proteomes" id="UP000199032"/>
    </source>
</evidence>
<dbReference type="EMBL" id="CZQA01000001">
    <property type="protein sequence ID" value="CUS32487.1"/>
    <property type="molecule type" value="Genomic_DNA"/>
</dbReference>
<dbReference type="AlphaFoldDB" id="A0A0S4L4C7"/>
<accession>A0A0S4L4C7</accession>
<name>A0A0S4L4C7_9BACT</name>
<sequence length="85" mass="9157">MPCENSSKTPIAPPRTLASVDLSGKEHFVSEMIHFIVETCNTSTGKVSLGLATDYTAAGRQQRINKKASRILIIHSATTSENRAA</sequence>
<reference evidence="1 2" key="1">
    <citation type="submission" date="2015-10" db="EMBL/GenBank/DDBJ databases">
        <authorList>
            <person name="Gilbert D.G."/>
        </authorList>
    </citation>
    <scope>NUCLEOTIDE SEQUENCE [LARGE SCALE GENOMIC DNA]</scope>
    <source>
        <strain evidence="1">COMA1</strain>
    </source>
</reference>
<dbReference type="STRING" id="1742972.COMA1_10650"/>
<organism evidence="1 2">
    <name type="scientific">Candidatus Nitrospira nitrosa</name>
    <dbReference type="NCBI Taxonomy" id="1742972"/>
    <lineage>
        <taxon>Bacteria</taxon>
        <taxon>Pseudomonadati</taxon>
        <taxon>Nitrospirota</taxon>
        <taxon>Nitrospiria</taxon>
        <taxon>Nitrospirales</taxon>
        <taxon>Nitrospiraceae</taxon>
        <taxon>Nitrospira</taxon>
    </lineage>
</organism>
<gene>
    <name evidence="1" type="ORF">COMA1_10650</name>
</gene>
<proteinExistence type="predicted"/>